<dbReference type="AlphaFoldDB" id="A0AAN7TPY6"/>
<name>A0AAN7TPY6_9MYCE</name>
<feature type="signal peptide" evidence="2">
    <location>
        <begin position="1"/>
        <end position="19"/>
    </location>
</feature>
<comment type="caution">
    <text evidence="3">The sequence shown here is derived from an EMBL/GenBank/DDBJ whole genome shotgun (WGS) entry which is preliminary data.</text>
</comment>
<organism evidence="3 4">
    <name type="scientific">Dictyostelium firmibasis</name>
    <dbReference type="NCBI Taxonomy" id="79012"/>
    <lineage>
        <taxon>Eukaryota</taxon>
        <taxon>Amoebozoa</taxon>
        <taxon>Evosea</taxon>
        <taxon>Eumycetozoa</taxon>
        <taxon>Dictyostelia</taxon>
        <taxon>Dictyosteliales</taxon>
        <taxon>Dictyosteliaceae</taxon>
        <taxon>Dictyostelium</taxon>
    </lineage>
</organism>
<evidence type="ECO:0000256" key="1">
    <source>
        <dbReference type="SAM" id="MobiDB-lite"/>
    </source>
</evidence>
<reference evidence="3 4" key="1">
    <citation type="submission" date="2023-11" db="EMBL/GenBank/DDBJ databases">
        <title>Dfirmibasis_genome.</title>
        <authorList>
            <person name="Edelbroek B."/>
            <person name="Kjellin J."/>
            <person name="Jerlstrom-Hultqvist J."/>
            <person name="Soderbom F."/>
        </authorList>
    </citation>
    <scope>NUCLEOTIDE SEQUENCE [LARGE SCALE GENOMIC DNA]</scope>
    <source>
        <strain evidence="3 4">TNS-C-14</strain>
    </source>
</reference>
<evidence type="ECO:0000313" key="4">
    <source>
        <dbReference type="Proteomes" id="UP001344447"/>
    </source>
</evidence>
<feature type="compositionally biased region" description="Low complexity" evidence="1">
    <location>
        <begin position="127"/>
        <end position="156"/>
    </location>
</feature>
<dbReference type="PANTHER" id="PTHR24032:SF18">
    <property type="entry name" value="EGF-LIKE DOMAIN-CONTAINING PROTEIN"/>
    <property type="match status" value="1"/>
</dbReference>
<evidence type="ECO:0000256" key="2">
    <source>
        <dbReference type="SAM" id="SignalP"/>
    </source>
</evidence>
<dbReference type="Proteomes" id="UP001344447">
    <property type="component" value="Unassembled WGS sequence"/>
</dbReference>
<proteinExistence type="predicted"/>
<feature type="chain" id="PRO_5043001647" evidence="2">
    <location>
        <begin position="20"/>
        <end position="294"/>
    </location>
</feature>
<accession>A0AAN7TPY6</accession>
<dbReference type="InterPro" id="IPR053331">
    <property type="entry name" value="EGF-like_comC"/>
</dbReference>
<gene>
    <name evidence="3" type="ORF">RB653_002057</name>
</gene>
<feature type="region of interest" description="Disordered" evidence="1">
    <location>
        <begin position="127"/>
        <end position="157"/>
    </location>
</feature>
<keyword evidence="4" id="KW-1185">Reference proteome</keyword>
<protein>
    <submittedName>
        <fullName evidence="3">Uncharacterized protein</fullName>
    </submittedName>
</protein>
<keyword evidence="2" id="KW-0732">Signal</keyword>
<sequence length="294" mass="31827">MKPILVICFLLFSSYLAQSCDVNGIFISSLVPSTVDGGEAVFYGCFETNGNISLTIGDKLCYFMNISEYQYSCWAQPGYGLNYVNIYVDGMLVFQANNMYQYIENSNSTTGYPSTTYSSTTGYPSTTYSSTTGYPSTTSSSTTGYPTTSSSSSGSSKPITCEYNDVSLTINSTYLIICNGYGETFCVDNIGGSTCQSNTDVQCSVKSKTYVKSSITCFGNHIQCSSSYARCSIDVPNDQFHVNGELQTSNLVEIFQTNESKEKDILDQTSSPSSSSSLYASIGSIVIFSIISIL</sequence>
<evidence type="ECO:0000313" key="3">
    <source>
        <dbReference type="EMBL" id="KAK5577119.1"/>
    </source>
</evidence>
<dbReference type="PANTHER" id="PTHR24032">
    <property type="entry name" value="EGF-LIKE DOMAIN-CONTAINING PROTEIN-RELATED-RELATED"/>
    <property type="match status" value="1"/>
</dbReference>
<dbReference type="EMBL" id="JAVFKY010000004">
    <property type="protein sequence ID" value="KAK5577119.1"/>
    <property type="molecule type" value="Genomic_DNA"/>
</dbReference>
<dbReference type="PROSITE" id="PS51257">
    <property type="entry name" value="PROKAR_LIPOPROTEIN"/>
    <property type="match status" value="1"/>
</dbReference>